<organism evidence="8 9">
    <name type="scientific">Methylocystis parvus</name>
    <dbReference type="NCBI Taxonomy" id="134"/>
    <lineage>
        <taxon>Bacteria</taxon>
        <taxon>Pseudomonadati</taxon>
        <taxon>Pseudomonadota</taxon>
        <taxon>Alphaproteobacteria</taxon>
        <taxon>Hyphomicrobiales</taxon>
        <taxon>Methylocystaceae</taxon>
        <taxon>Methylocystis</taxon>
    </lineage>
</organism>
<dbReference type="GO" id="GO:0022857">
    <property type="term" value="F:transmembrane transporter activity"/>
    <property type="evidence" value="ECO:0007669"/>
    <property type="project" value="InterPro"/>
</dbReference>
<dbReference type="InterPro" id="IPR011701">
    <property type="entry name" value="MFS"/>
</dbReference>
<dbReference type="Gene3D" id="1.20.1250.20">
    <property type="entry name" value="MFS general substrate transporter like domains"/>
    <property type="match status" value="2"/>
</dbReference>
<gene>
    <name evidence="8" type="ORF">F7D14_09190</name>
</gene>
<feature type="transmembrane region" description="Helical" evidence="6">
    <location>
        <begin position="422"/>
        <end position="440"/>
    </location>
</feature>
<dbReference type="EMBL" id="CP044331">
    <property type="protein sequence ID" value="QGM99634.1"/>
    <property type="molecule type" value="Genomic_DNA"/>
</dbReference>
<reference evidence="8 9" key="1">
    <citation type="submission" date="2019-09" db="EMBL/GenBank/DDBJ databases">
        <title>Isolation and complete genome sequencing of Methylocystis species.</title>
        <authorList>
            <person name="Rumah B.L."/>
            <person name="Stead C.E."/>
            <person name="Stevens B.C."/>
            <person name="Minton N.P."/>
            <person name="Grosse-Honebrink A."/>
            <person name="Zhang Y."/>
        </authorList>
    </citation>
    <scope>NUCLEOTIDE SEQUENCE [LARGE SCALE GENOMIC DNA]</scope>
    <source>
        <strain evidence="8 9">BRCS2</strain>
    </source>
</reference>
<name>A0A6B8M6F5_9HYPH</name>
<feature type="transmembrane region" description="Helical" evidence="6">
    <location>
        <begin position="330"/>
        <end position="350"/>
    </location>
</feature>
<feature type="transmembrane region" description="Helical" evidence="6">
    <location>
        <begin position="293"/>
        <end position="318"/>
    </location>
</feature>
<comment type="subcellular location">
    <subcellularLocation>
        <location evidence="1">Membrane</location>
        <topology evidence="1">Multi-pass membrane protein</topology>
    </subcellularLocation>
</comment>
<keyword evidence="2" id="KW-0813">Transport</keyword>
<dbReference type="CDD" id="cd17319">
    <property type="entry name" value="MFS_ExuT_GudP_like"/>
    <property type="match status" value="1"/>
</dbReference>
<proteinExistence type="predicted"/>
<feature type="transmembrane region" description="Helical" evidence="6">
    <location>
        <begin position="204"/>
        <end position="224"/>
    </location>
</feature>
<feature type="transmembrane region" description="Helical" evidence="6">
    <location>
        <begin position="167"/>
        <end position="192"/>
    </location>
</feature>
<dbReference type="AlphaFoldDB" id="A0A6B8M6F5"/>
<feature type="transmembrane region" description="Helical" evidence="6">
    <location>
        <begin position="266"/>
        <end position="287"/>
    </location>
</feature>
<evidence type="ECO:0000256" key="3">
    <source>
        <dbReference type="ARBA" id="ARBA00022692"/>
    </source>
</evidence>
<dbReference type="GO" id="GO:0016020">
    <property type="term" value="C:membrane"/>
    <property type="evidence" value="ECO:0007669"/>
    <property type="project" value="UniProtKB-SubCell"/>
</dbReference>
<keyword evidence="5 6" id="KW-0472">Membrane</keyword>
<dbReference type="Proteomes" id="UP000422569">
    <property type="component" value="Chromosome"/>
</dbReference>
<feature type="transmembrane region" description="Helical" evidence="6">
    <location>
        <begin position="109"/>
        <end position="128"/>
    </location>
</feature>
<evidence type="ECO:0000256" key="4">
    <source>
        <dbReference type="ARBA" id="ARBA00022989"/>
    </source>
</evidence>
<keyword evidence="3 6" id="KW-0812">Transmembrane</keyword>
<feature type="transmembrane region" description="Helical" evidence="6">
    <location>
        <begin position="387"/>
        <end position="410"/>
    </location>
</feature>
<feature type="domain" description="Major facilitator superfamily (MFS) profile" evidence="7">
    <location>
        <begin position="43"/>
        <end position="445"/>
    </location>
</feature>
<dbReference type="KEGG" id="mpar:F7D14_09190"/>
<feature type="transmembrane region" description="Helical" evidence="6">
    <location>
        <begin position="78"/>
        <end position="97"/>
    </location>
</feature>
<sequence>MTAVAPRRHALQQKALPQVTITLDKPIEDIDGDAVVNKIAWRLIPLLVAGFFVAYLDRVNVGFAALAMNRELGFTPEFYGWAAGVFFIGYCLFEAPSNYVMHRIGARLWMARIMASWGVVAAITACVWSEESFVVLRFLLGAAEAGFAPGVILYLTYWIPAAQRARILAGFLIAVPLGSAIGSPISGVILSTMDGVAGVAGWRWLYFLEALPSIMLGVVCFYYLPDRPTEAKWLEPAERDWIETTLAREAPPQDGDHWRALTDPRILILGVAYFGVVMALYGLSFWLPQIIKGFGASILATGFLAAIPYGCGALAMWLWSRSSDRNNETVYHTAVVTILGSVGLACAAYAPSHWLAMAALTLAAMGSVAALPTFWSFCTLALGPTEAVVGVAVINSIGNLSGLAGPWLVGLIKGATGEFSDALLALAAGPLLTAILILRLRRGVPRR</sequence>
<dbReference type="Pfam" id="PF07690">
    <property type="entry name" value="MFS_1"/>
    <property type="match status" value="1"/>
</dbReference>
<dbReference type="PROSITE" id="PS50850">
    <property type="entry name" value="MFS"/>
    <property type="match status" value="1"/>
</dbReference>
<keyword evidence="9" id="KW-1185">Reference proteome</keyword>
<evidence type="ECO:0000256" key="5">
    <source>
        <dbReference type="ARBA" id="ARBA00023136"/>
    </source>
</evidence>
<accession>A0A6B8M6F5</accession>
<feature type="transmembrane region" description="Helical" evidence="6">
    <location>
        <begin position="356"/>
        <end position="375"/>
    </location>
</feature>
<dbReference type="InterPro" id="IPR020846">
    <property type="entry name" value="MFS_dom"/>
</dbReference>
<dbReference type="FunFam" id="1.20.1250.20:FF:000018">
    <property type="entry name" value="MFS transporter permease"/>
    <property type="match status" value="1"/>
</dbReference>
<protein>
    <submittedName>
        <fullName evidence="8">MFS transporter</fullName>
    </submittedName>
</protein>
<keyword evidence="4 6" id="KW-1133">Transmembrane helix</keyword>
<evidence type="ECO:0000259" key="7">
    <source>
        <dbReference type="PROSITE" id="PS50850"/>
    </source>
</evidence>
<dbReference type="InterPro" id="IPR036259">
    <property type="entry name" value="MFS_trans_sf"/>
</dbReference>
<evidence type="ECO:0000256" key="1">
    <source>
        <dbReference type="ARBA" id="ARBA00004141"/>
    </source>
</evidence>
<evidence type="ECO:0000313" key="8">
    <source>
        <dbReference type="EMBL" id="QGM99634.1"/>
    </source>
</evidence>
<evidence type="ECO:0000256" key="2">
    <source>
        <dbReference type="ARBA" id="ARBA00022448"/>
    </source>
</evidence>
<evidence type="ECO:0000256" key="6">
    <source>
        <dbReference type="SAM" id="Phobius"/>
    </source>
</evidence>
<feature type="transmembrane region" description="Helical" evidence="6">
    <location>
        <begin position="134"/>
        <end position="155"/>
    </location>
</feature>
<dbReference type="PANTHER" id="PTHR43791">
    <property type="entry name" value="PERMEASE-RELATED"/>
    <property type="match status" value="1"/>
</dbReference>
<dbReference type="SUPFAM" id="SSF103473">
    <property type="entry name" value="MFS general substrate transporter"/>
    <property type="match status" value="1"/>
</dbReference>
<evidence type="ECO:0000313" key="9">
    <source>
        <dbReference type="Proteomes" id="UP000422569"/>
    </source>
</evidence>
<dbReference type="PANTHER" id="PTHR43791:SF36">
    <property type="entry name" value="TRANSPORTER, PUTATIVE (AFU_ORTHOLOGUE AFUA_6G08340)-RELATED"/>
    <property type="match status" value="1"/>
</dbReference>